<dbReference type="InterPro" id="IPR007052">
    <property type="entry name" value="CS_dom"/>
</dbReference>
<dbReference type="STRING" id="679901.Mzhil_1029"/>
<name>F7XLV8_METZD</name>
<dbReference type="HOGENOM" id="CLU_117605_1_0_2"/>
<evidence type="ECO:0000313" key="5">
    <source>
        <dbReference type="EMBL" id="AEH60886.1"/>
    </source>
</evidence>
<reference evidence="5" key="1">
    <citation type="submission" date="2010-07" db="EMBL/GenBank/DDBJ databases">
        <title>The complete genome of Methanosalsum zhilinae DSM 4017.</title>
        <authorList>
            <consortium name="US DOE Joint Genome Institute (JGI-PGF)"/>
            <person name="Lucas S."/>
            <person name="Copeland A."/>
            <person name="Lapidus A."/>
            <person name="Glavina del Rio T."/>
            <person name="Dalin E."/>
            <person name="Tice H."/>
            <person name="Bruce D."/>
            <person name="Goodwin L."/>
            <person name="Pitluck S."/>
            <person name="Kyrpides N."/>
            <person name="Mavromatis K."/>
            <person name="Ovchinnikova G."/>
            <person name="Daligault H."/>
            <person name="Detter J.C."/>
            <person name="Han C."/>
            <person name="Tapia R."/>
            <person name="Larimer F."/>
            <person name="Land M."/>
            <person name="Hauser L."/>
            <person name="Markowitz V."/>
            <person name="Cheng J.-F."/>
            <person name="Hugenholtz P."/>
            <person name="Woyke T."/>
            <person name="Wu D."/>
            <person name="Spring S."/>
            <person name="Schueler E."/>
            <person name="Brambilla E."/>
            <person name="Klenk H.-P."/>
            <person name="Eisen J.A."/>
        </authorList>
    </citation>
    <scope>NUCLEOTIDE SEQUENCE</scope>
    <source>
        <strain evidence="5">DSM 4017</strain>
    </source>
</reference>
<organism evidence="5 6">
    <name type="scientific">Methanosalsum zhilinae (strain DSM 4017 / NBRC 107636 / OCM 62 / WeN5)</name>
    <name type="common">Methanohalophilus zhilinae</name>
    <dbReference type="NCBI Taxonomy" id="679901"/>
    <lineage>
        <taxon>Archaea</taxon>
        <taxon>Methanobacteriati</taxon>
        <taxon>Methanobacteriota</taxon>
        <taxon>Stenosarchaea group</taxon>
        <taxon>Methanomicrobia</taxon>
        <taxon>Methanosarcinales</taxon>
        <taxon>Methanosarcinaceae</taxon>
        <taxon>Methanosalsum</taxon>
    </lineage>
</organism>
<dbReference type="Proteomes" id="UP000006622">
    <property type="component" value="Chromosome"/>
</dbReference>
<dbReference type="SUPFAM" id="SSF49764">
    <property type="entry name" value="HSP20-like chaperones"/>
    <property type="match status" value="1"/>
</dbReference>
<evidence type="ECO:0000259" key="4">
    <source>
        <dbReference type="PROSITE" id="PS51203"/>
    </source>
</evidence>
<dbReference type="InterPro" id="IPR002068">
    <property type="entry name" value="A-crystallin/Hsp20_dom"/>
</dbReference>
<dbReference type="AlphaFoldDB" id="F7XLV8"/>
<keyword evidence="5" id="KW-0346">Stress response</keyword>
<gene>
    <name evidence="5" type="ordered locus">Mzhil_1029</name>
</gene>
<dbReference type="KEGG" id="mzh:Mzhil_1029"/>
<evidence type="ECO:0000256" key="2">
    <source>
        <dbReference type="RuleBase" id="RU003616"/>
    </source>
</evidence>
<comment type="similarity">
    <text evidence="1 2">Belongs to the small heat shock protein (HSP20) family.</text>
</comment>
<evidence type="ECO:0000313" key="6">
    <source>
        <dbReference type="Proteomes" id="UP000006622"/>
    </source>
</evidence>
<dbReference type="OrthoDB" id="26084at2157"/>
<dbReference type="Pfam" id="PF00011">
    <property type="entry name" value="HSP20"/>
    <property type="match status" value="1"/>
</dbReference>
<keyword evidence="6" id="KW-1185">Reference proteome</keyword>
<sequence length="176" mass="20112">MVDRRRRRKSFFDDFFGSGFEDFENMIEEMIEKFGVDANELSRHPFVYGFSLTQKPGEEPEIREFGNVPSSKRGNDTEGHKVRIDERKPLIDVLETDSDIHVIAEMPGIEKEDISLNATDSSVELKASRGDRKYSEYIDLPAKIDPDTAKATYKNGVLEIIFKKSASQKSKTIDIE</sequence>
<protein>
    <submittedName>
        <fullName evidence="5">Heat shock protein Hsp20</fullName>
    </submittedName>
</protein>
<dbReference type="RefSeq" id="WP_013898324.1">
    <property type="nucleotide sequence ID" value="NC_015676.1"/>
</dbReference>
<dbReference type="GeneID" id="10822654"/>
<dbReference type="EMBL" id="CP002101">
    <property type="protein sequence ID" value="AEH60886.1"/>
    <property type="molecule type" value="Genomic_DNA"/>
</dbReference>
<feature type="domain" description="SHSP" evidence="3">
    <location>
        <begin position="81"/>
        <end position="176"/>
    </location>
</feature>
<dbReference type="CDD" id="cd06464">
    <property type="entry name" value="ACD_sHsps-like"/>
    <property type="match status" value="1"/>
</dbReference>
<proteinExistence type="inferred from homology"/>
<evidence type="ECO:0000259" key="3">
    <source>
        <dbReference type="PROSITE" id="PS01031"/>
    </source>
</evidence>
<accession>F7XLV8</accession>
<dbReference type="PROSITE" id="PS01031">
    <property type="entry name" value="SHSP"/>
    <property type="match status" value="1"/>
</dbReference>
<evidence type="ECO:0000256" key="1">
    <source>
        <dbReference type="PROSITE-ProRule" id="PRU00285"/>
    </source>
</evidence>
<dbReference type="NCBIfam" id="NF041800">
    <property type="entry name" value="Hsp20"/>
    <property type="match status" value="1"/>
</dbReference>
<dbReference type="Gene3D" id="2.60.40.790">
    <property type="match status" value="1"/>
</dbReference>
<feature type="domain" description="CS" evidence="4">
    <location>
        <begin position="86"/>
        <end position="174"/>
    </location>
</feature>
<dbReference type="InterPro" id="IPR008978">
    <property type="entry name" value="HSP20-like_chaperone"/>
</dbReference>
<dbReference type="PROSITE" id="PS51203">
    <property type="entry name" value="CS"/>
    <property type="match status" value="1"/>
</dbReference>